<feature type="transmembrane region" description="Helical" evidence="5">
    <location>
        <begin position="12"/>
        <end position="35"/>
    </location>
</feature>
<dbReference type="EMBL" id="CP044399">
    <property type="protein sequence ID" value="QFI37897.1"/>
    <property type="molecule type" value="Genomic_DNA"/>
</dbReference>
<feature type="transmembrane region" description="Helical" evidence="5">
    <location>
        <begin position="154"/>
        <end position="173"/>
    </location>
</feature>
<feature type="domain" description="EamA" evidence="6">
    <location>
        <begin position="13"/>
        <end position="144"/>
    </location>
</feature>
<proteinExistence type="predicted"/>
<feature type="transmembrane region" description="Helical" evidence="5">
    <location>
        <begin position="185"/>
        <end position="207"/>
    </location>
</feature>
<keyword evidence="4 5" id="KW-0472">Membrane</keyword>
<evidence type="ECO:0000256" key="4">
    <source>
        <dbReference type="ARBA" id="ARBA00023136"/>
    </source>
</evidence>
<accession>A0A5J6WIR8</accession>
<dbReference type="AlphaFoldDB" id="A0A5J6WIR8"/>
<feature type="transmembrane region" description="Helical" evidence="5">
    <location>
        <begin position="213"/>
        <end position="234"/>
    </location>
</feature>
<reference evidence="7 8" key="1">
    <citation type="submission" date="2019-09" db="EMBL/GenBank/DDBJ databases">
        <title>Hybrid Assembly of the complete Genome of the Deep-Sea Bacterium Moritella marina from long Nanopore and Illumina reads.</title>
        <authorList>
            <person name="Magin S."/>
            <person name="Georgoulis A."/>
            <person name="Papadimitriou K."/>
            <person name="Iliakis G."/>
            <person name="Vorgias C.E."/>
        </authorList>
    </citation>
    <scope>NUCLEOTIDE SEQUENCE [LARGE SCALE GENOMIC DNA]</scope>
    <source>
        <strain evidence="7 8">MP-1</strain>
    </source>
</reference>
<evidence type="ECO:0000313" key="7">
    <source>
        <dbReference type="EMBL" id="QFI37897.1"/>
    </source>
</evidence>
<dbReference type="GO" id="GO:0016020">
    <property type="term" value="C:membrane"/>
    <property type="evidence" value="ECO:0007669"/>
    <property type="project" value="UniProtKB-SubCell"/>
</dbReference>
<dbReference type="RefSeq" id="WP_019441105.1">
    <property type="nucleotide sequence ID" value="NZ_ALOE01000013.1"/>
</dbReference>
<feature type="transmembrane region" description="Helical" evidence="5">
    <location>
        <begin position="241"/>
        <end position="261"/>
    </location>
</feature>
<dbReference type="InterPro" id="IPR000620">
    <property type="entry name" value="EamA_dom"/>
</dbReference>
<evidence type="ECO:0000256" key="1">
    <source>
        <dbReference type="ARBA" id="ARBA00004141"/>
    </source>
</evidence>
<dbReference type="InterPro" id="IPR037185">
    <property type="entry name" value="EmrE-like"/>
</dbReference>
<keyword evidence="3 5" id="KW-1133">Transmembrane helix</keyword>
<dbReference type="SUPFAM" id="SSF103481">
    <property type="entry name" value="Multidrug resistance efflux transporter EmrE"/>
    <property type="match status" value="2"/>
</dbReference>
<feature type="transmembrane region" description="Helical" evidence="5">
    <location>
        <begin position="41"/>
        <end position="61"/>
    </location>
</feature>
<evidence type="ECO:0000259" key="6">
    <source>
        <dbReference type="Pfam" id="PF00892"/>
    </source>
</evidence>
<name>A0A5J6WIR8_MORMI</name>
<evidence type="ECO:0000256" key="3">
    <source>
        <dbReference type="ARBA" id="ARBA00022989"/>
    </source>
</evidence>
<feature type="transmembrane region" description="Helical" evidence="5">
    <location>
        <begin position="267"/>
        <end position="286"/>
    </location>
</feature>
<dbReference type="PANTHER" id="PTHR22911:SF6">
    <property type="entry name" value="SOLUTE CARRIER FAMILY 35 MEMBER G1"/>
    <property type="match status" value="1"/>
</dbReference>
<evidence type="ECO:0000256" key="5">
    <source>
        <dbReference type="SAM" id="Phobius"/>
    </source>
</evidence>
<evidence type="ECO:0000256" key="2">
    <source>
        <dbReference type="ARBA" id="ARBA00022692"/>
    </source>
</evidence>
<feature type="transmembrane region" description="Helical" evidence="5">
    <location>
        <begin position="128"/>
        <end position="148"/>
    </location>
</feature>
<evidence type="ECO:0000313" key="8">
    <source>
        <dbReference type="Proteomes" id="UP000327424"/>
    </source>
</evidence>
<dbReference type="KEGG" id="mmaa:FR932_08535"/>
<dbReference type="Proteomes" id="UP000327424">
    <property type="component" value="Chromosome"/>
</dbReference>
<organism evidence="7 8">
    <name type="scientific">Moritella marina ATCC 15381</name>
    <dbReference type="NCBI Taxonomy" id="1202962"/>
    <lineage>
        <taxon>Bacteria</taxon>
        <taxon>Pseudomonadati</taxon>
        <taxon>Pseudomonadota</taxon>
        <taxon>Gammaproteobacteria</taxon>
        <taxon>Alteromonadales</taxon>
        <taxon>Moritellaceae</taxon>
        <taxon>Moritella</taxon>
    </lineage>
</organism>
<feature type="domain" description="EamA" evidence="6">
    <location>
        <begin position="155"/>
        <end position="282"/>
    </location>
</feature>
<keyword evidence="2 5" id="KW-0812">Transmembrane</keyword>
<keyword evidence="8" id="KW-1185">Reference proteome</keyword>
<dbReference type="OrthoDB" id="148351at2"/>
<feature type="transmembrane region" description="Helical" evidence="5">
    <location>
        <begin position="99"/>
        <end position="121"/>
    </location>
</feature>
<protein>
    <submittedName>
        <fullName evidence="7">DMT family transporter</fullName>
    </submittedName>
</protein>
<comment type="subcellular location">
    <subcellularLocation>
        <location evidence="1">Membrane</location>
        <topology evidence="1">Multi-pass membrane protein</topology>
    </subcellularLocation>
</comment>
<dbReference type="Pfam" id="PF00892">
    <property type="entry name" value="EamA"/>
    <property type="match status" value="2"/>
</dbReference>
<dbReference type="PANTHER" id="PTHR22911">
    <property type="entry name" value="ACYL-MALONYL CONDENSING ENZYME-RELATED"/>
    <property type="match status" value="1"/>
</dbReference>
<feature type="transmembrane region" description="Helical" evidence="5">
    <location>
        <begin position="73"/>
        <end position="93"/>
    </location>
</feature>
<gene>
    <name evidence="7" type="ORF">FR932_08535</name>
</gene>
<sequence length="299" mass="33012">MQNTLNQLSPRVKGISLALISTALFVFVGVLVRILNESIDVFQILFFRQLVFILLLLPAIVKNSELLRQPTCIKLHLFRILGAFFALYCGFLTLSNIPFADATALGFTQVLFVAFISNLFLSEKVGTIRLITILVGFFGVMLVVQPSFEQGSFKYVLLGLTGALGAATAVVCVRKMSKTVPKVVLLSYQAVFVGLISLMPSLMSWQWPNGETLLLLILVGVISSIAQWIGISAYKLAEANVIANVEYAKIIYSLLFGYWLFAEQPNTMALCGVVIILLSAVIPLWVNRRAKQKQKRGLC</sequence>